<keyword evidence="5" id="KW-0812">Transmembrane</keyword>
<evidence type="ECO:0000256" key="5">
    <source>
        <dbReference type="SAM" id="Phobius"/>
    </source>
</evidence>
<dbReference type="PANTHER" id="PTHR31018">
    <property type="entry name" value="SPORULATION-SPECIFIC PROTEIN-RELATED"/>
    <property type="match status" value="1"/>
</dbReference>
<protein>
    <recommendedName>
        <fullName evidence="9">Receptor L-domain domain-containing protein</fullName>
    </recommendedName>
</protein>
<evidence type="ECO:0000256" key="6">
    <source>
        <dbReference type="SAM" id="SignalP"/>
    </source>
</evidence>
<evidence type="ECO:0000313" key="7">
    <source>
        <dbReference type="EMBL" id="KEY72185.1"/>
    </source>
</evidence>
<dbReference type="HOGENOM" id="CLU_480612_0_0_1"/>
<dbReference type="EMBL" id="KL648097">
    <property type="protein sequence ID" value="KEY72185.1"/>
    <property type="molecule type" value="Genomic_DNA"/>
</dbReference>
<dbReference type="PANTHER" id="PTHR31018:SF3">
    <property type="entry name" value="RECEPTOR PROTEIN-TYROSINE KINASE"/>
    <property type="match status" value="1"/>
</dbReference>
<keyword evidence="8" id="KW-1185">Reference proteome</keyword>
<keyword evidence="5" id="KW-0472">Membrane</keyword>
<keyword evidence="3" id="KW-0325">Glycoprotein</keyword>
<feature type="transmembrane region" description="Helical" evidence="5">
    <location>
        <begin position="465"/>
        <end position="486"/>
    </location>
</feature>
<accession>A0A084B3Q6</accession>
<dbReference type="Proteomes" id="UP000028045">
    <property type="component" value="Unassembled WGS sequence"/>
</dbReference>
<name>A0A084B3Q6_STACB</name>
<evidence type="ECO:0000313" key="8">
    <source>
        <dbReference type="Proteomes" id="UP000028045"/>
    </source>
</evidence>
<keyword evidence="5" id="KW-1133">Transmembrane helix</keyword>
<feature type="region of interest" description="Disordered" evidence="4">
    <location>
        <begin position="411"/>
        <end position="458"/>
    </location>
</feature>
<evidence type="ECO:0000256" key="2">
    <source>
        <dbReference type="ARBA" id="ARBA00022729"/>
    </source>
</evidence>
<organism evidence="7 8">
    <name type="scientific">Stachybotrys chartarum (strain CBS 109288 / IBT 7711)</name>
    <name type="common">Toxic black mold</name>
    <name type="synonym">Stilbospora chartarum</name>
    <dbReference type="NCBI Taxonomy" id="1280523"/>
    <lineage>
        <taxon>Eukaryota</taxon>
        <taxon>Fungi</taxon>
        <taxon>Dikarya</taxon>
        <taxon>Ascomycota</taxon>
        <taxon>Pezizomycotina</taxon>
        <taxon>Sordariomycetes</taxon>
        <taxon>Hypocreomycetidae</taxon>
        <taxon>Hypocreales</taxon>
        <taxon>Stachybotryaceae</taxon>
        <taxon>Stachybotrys</taxon>
    </lineage>
</organism>
<dbReference type="OrthoDB" id="536881at2759"/>
<sequence length="555" mass="58436">MKASAWRATALAWGLGIAYAQDCASSTGYVIASPGDVDALAGCVTVNGSISVRFTDNPGRWSQATVDLGDVETLIGSLVIYPAHQHDKTTVTASSLEVITGEVTVQSSDLRNTVDEVEVSLPALTNVQDSFAITGGIARLVVDASAVQAEKLFRVWDTKIEELLVAGVDAVEGDLAIDNNGDLRSLELDVATAGGALHIQQNSRLTAVSLDNLRRVEGDLTVYQNGALEELALPALEFADTISFTSNGPDPSISLPKLASLGAFNTTAASTFEDVGEVDFASLERVQGGLSFKSTSLSRLTLPSLGRLNGSITLEDNAGLTALVLPSLEQIGDIFISSNDGLQNIYANELTQAGTVSIRGRGLANVEFFKLEEVTGDFRVTGIDSMDCTWFDEHVRPVVRGIFLCTGSYEEPAEERRPTPMDEVGGSDDADPNSDETATGRPENGSGPADAPTGSSGGLSTGAQAGIGVGVGLVVLLALAALFVYLRRRRTRPAKDALPIEDSSSAEVFDGRHPVKMGTETTIRAVPAEKDDSTPRLSLLNFGLSAGGYKIERPE</sequence>
<feature type="compositionally biased region" description="Acidic residues" evidence="4">
    <location>
        <begin position="425"/>
        <end position="434"/>
    </location>
</feature>
<dbReference type="SUPFAM" id="SSF52058">
    <property type="entry name" value="L domain-like"/>
    <property type="match status" value="3"/>
</dbReference>
<feature type="signal peptide" evidence="6">
    <location>
        <begin position="1"/>
        <end position="20"/>
    </location>
</feature>
<reference evidence="7 8" key="1">
    <citation type="journal article" date="2014" name="BMC Genomics">
        <title>Comparative genome sequencing reveals chemotype-specific gene clusters in the toxigenic black mold Stachybotrys.</title>
        <authorList>
            <person name="Semeiks J."/>
            <person name="Borek D."/>
            <person name="Otwinowski Z."/>
            <person name="Grishin N.V."/>
        </authorList>
    </citation>
    <scope>NUCLEOTIDE SEQUENCE [LARGE SCALE GENOMIC DNA]</scope>
    <source>
        <strain evidence="8">CBS 109288 / IBT 7711</strain>
    </source>
</reference>
<proteinExistence type="predicted"/>
<dbReference type="AlphaFoldDB" id="A0A084B3Q6"/>
<evidence type="ECO:0000256" key="4">
    <source>
        <dbReference type="SAM" id="MobiDB-lite"/>
    </source>
</evidence>
<evidence type="ECO:0008006" key="9">
    <source>
        <dbReference type="Google" id="ProtNLM"/>
    </source>
</evidence>
<evidence type="ECO:0000256" key="3">
    <source>
        <dbReference type="ARBA" id="ARBA00023180"/>
    </source>
</evidence>
<gene>
    <name evidence="7" type="ORF">S7711_00192</name>
</gene>
<evidence type="ECO:0000256" key="1">
    <source>
        <dbReference type="ARBA" id="ARBA00004196"/>
    </source>
</evidence>
<dbReference type="InterPro" id="IPR051648">
    <property type="entry name" value="CWI-Assembly_Regulator"/>
</dbReference>
<feature type="chain" id="PRO_5001771694" description="Receptor L-domain domain-containing protein" evidence="6">
    <location>
        <begin position="21"/>
        <end position="555"/>
    </location>
</feature>
<keyword evidence="2 6" id="KW-0732">Signal</keyword>
<comment type="subcellular location">
    <subcellularLocation>
        <location evidence="1">Cell envelope</location>
    </subcellularLocation>
</comment>